<dbReference type="PROSITE" id="PS50945">
    <property type="entry name" value="I_LWEQ"/>
    <property type="match status" value="1"/>
</dbReference>
<dbReference type="AlphaFoldDB" id="A0A9Q1BVR6"/>
<dbReference type="InterPro" id="IPR036723">
    <property type="entry name" value="Alpha-catenin/vinculin-like_sf"/>
</dbReference>
<comment type="caution">
    <text evidence="5">The sequence shown here is derived from an EMBL/GenBank/DDBJ whole genome shotgun (WGS) entry which is preliminary data.</text>
</comment>
<dbReference type="InterPro" id="IPR054082">
    <property type="entry name" value="Talin_IBS2B"/>
</dbReference>
<feature type="domain" description="I/LWEQ" evidence="4">
    <location>
        <begin position="520"/>
        <end position="760"/>
    </location>
</feature>
<dbReference type="PANTHER" id="PTHR19981:SF1">
    <property type="entry name" value="RHEA, ISOFORM B"/>
    <property type="match status" value="1"/>
</dbReference>
<dbReference type="SUPFAM" id="SSF109885">
    <property type="entry name" value="I/LWEQ domain"/>
    <property type="match status" value="1"/>
</dbReference>
<dbReference type="Pfam" id="PF08913">
    <property type="entry name" value="VBS"/>
    <property type="match status" value="1"/>
</dbReference>
<dbReference type="Gene3D" id="1.20.1410.10">
    <property type="entry name" value="I/LWEQ domain"/>
    <property type="match status" value="1"/>
</dbReference>
<feature type="coiled-coil region" evidence="3">
    <location>
        <begin position="728"/>
        <end position="755"/>
    </location>
</feature>
<evidence type="ECO:0000256" key="1">
    <source>
        <dbReference type="ARBA" id="ARBA00004496"/>
    </source>
</evidence>
<accession>A0A9Q1BVR6</accession>
<evidence type="ECO:0000259" key="4">
    <source>
        <dbReference type="PROSITE" id="PS50945"/>
    </source>
</evidence>
<reference evidence="5" key="1">
    <citation type="submission" date="2021-10" db="EMBL/GenBank/DDBJ databases">
        <title>Tropical sea cucumber genome reveals ecological adaptation and Cuvierian tubules defense mechanism.</title>
        <authorList>
            <person name="Chen T."/>
        </authorList>
    </citation>
    <scope>NUCLEOTIDE SEQUENCE</scope>
    <source>
        <strain evidence="5">Nanhai2018</strain>
        <tissue evidence="5">Muscle</tissue>
    </source>
</reference>
<dbReference type="InterPro" id="IPR002558">
    <property type="entry name" value="ILWEQ_dom"/>
</dbReference>
<dbReference type="GO" id="GO:0005886">
    <property type="term" value="C:plasma membrane"/>
    <property type="evidence" value="ECO:0007669"/>
    <property type="project" value="TreeGrafter"/>
</dbReference>
<keyword evidence="2" id="KW-0963">Cytoplasm</keyword>
<dbReference type="InterPro" id="IPR015009">
    <property type="entry name" value="Vinculin-bd_dom"/>
</dbReference>
<dbReference type="SMART" id="SM00307">
    <property type="entry name" value="ILWEQ"/>
    <property type="match status" value="1"/>
</dbReference>
<dbReference type="FunFam" id="1.20.1410.10:FF:000001">
    <property type="entry name" value="Talin 2"/>
    <property type="match status" value="1"/>
</dbReference>
<dbReference type="EMBL" id="JAIZAY010000011">
    <property type="protein sequence ID" value="KAJ8033548.1"/>
    <property type="molecule type" value="Genomic_DNA"/>
</dbReference>
<dbReference type="GO" id="GO:0005925">
    <property type="term" value="C:focal adhesion"/>
    <property type="evidence" value="ECO:0007669"/>
    <property type="project" value="TreeGrafter"/>
</dbReference>
<dbReference type="Proteomes" id="UP001152320">
    <property type="component" value="Chromosome 11"/>
</dbReference>
<dbReference type="SUPFAM" id="SSF47220">
    <property type="entry name" value="alpha-catenin/vinculin-like"/>
    <property type="match status" value="2"/>
</dbReference>
<dbReference type="GO" id="GO:0098609">
    <property type="term" value="P:cell-cell adhesion"/>
    <property type="evidence" value="ECO:0007669"/>
    <property type="project" value="TreeGrafter"/>
</dbReference>
<protein>
    <submittedName>
        <fullName evidence="5">Talin-1</fullName>
    </submittedName>
</protein>
<proteinExistence type="predicted"/>
<dbReference type="Gene3D" id="1.20.1420.10">
    <property type="entry name" value="Talin, central domain"/>
    <property type="match status" value="3"/>
</dbReference>
<evidence type="ECO:0000256" key="3">
    <source>
        <dbReference type="SAM" id="Coils"/>
    </source>
</evidence>
<gene>
    <name evidence="5" type="ORF">HOLleu_23827</name>
</gene>
<dbReference type="PANTHER" id="PTHR19981">
    <property type="entry name" value="TALIN"/>
    <property type="match status" value="1"/>
</dbReference>
<dbReference type="GO" id="GO:0005178">
    <property type="term" value="F:integrin binding"/>
    <property type="evidence" value="ECO:0007669"/>
    <property type="project" value="TreeGrafter"/>
</dbReference>
<comment type="subcellular location">
    <subcellularLocation>
        <location evidence="1">Cytoplasm</location>
    </subcellularLocation>
</comment>
<dbReference type="GO" id="GO:0051015">
    <property type="term" value="F:actin filament binding"/>
    <property type="evidence" value="ECO:0007669"/>
    <property type="project" value="InterPro"/>
</dbReference>
<name>A0A9Q1BVR6_HOLLE</name>
<evidence type="ECO:0000256" key="2">
    <source>
        <dbReference type="ARBA" id="ARBA00022490"/>
    </source>
</evidence>
<dbReference type="InterPro" id="IPR035964">
    <property type="entry name" value="I/LWEQ_dom_sf"/>
</dbReference>
<dbReference type="Pfam" id="PF01608">
    <property type="entry name" value="I_LWEQ"/>
    <property type="match status" value="1"/>
</dbReference>
<keyword evidence="6" id="KW-1185">Reference proteome</keyword>
<dbReference type="OrthoDB" id="10262320at2759"/>
<sequence length="760" mass="81128">MALVDQQQTNGEVVHEKSTLSPDIEETVQGILEGIEDLLASLEESASEYEIVAPLLDEITKATHTVSDPLPKIDSAEFPPYQTSSIQAANGILRTAQDMITKAHSFEEQLVPLSENVWDGYRAFASSVRGAIASTVPKVGEPIQSSAVELGQACFGLVKAAGIVHGSPNDNLRKKELIDNARTACDKANQAISALRAGAKGTQACIDAGVTVSSIISDLDTTMTFASVGSIVSEPTDESFADHRESIREEAKNLVENTKALTTAAVGDQEKLAEAALASAETMTRLADVMKHAAATLGGDDPEGQTMLINAVKDIASSLDVLIAAARMVSDDKTDKDKMTSLHDAAKTMVMNVTSLLKTVKSVEDEATRGPRAAEATVDAISQEIKILYNPIPPDQTASPDQLIRSTKQVTLATAKAVGAGNTCKQEDIVAASNAGRQAVFQMLYACRGVANTAKTPELKEKTLQAGEKCANSFKSLMVEVHLNAKQPSADRKEKLAEESKKVAASVSGLVQAAEILKGTEWRDSNDNDMSAENELMNAANAIEAAAKKLSSLRPRAKAREADDTLTFEEQILEATKAIANATSVLVKIASNAQKQLIEEGKVNATPAMNSADGMWSRQLIGAARKVAVSTQSMCESAHSLVQGETSQAKLVTSARQVSASTSDLLKACKTKQDIFGDGMRRLEAAGNAVQKATNSLVEAAQMNEAQAEDEEIAQRKDYKMTGIFAKEVEAQELILKKEKELEEAKKRLEMIKKAKGVRS</sequence>
<evidence type="ECO:0000313" key="5">
    <source>
        <dbReference type="EMBL" id="KAJ8033548.1"/>
    </source>
</evidence>
<evidence type="ECO:0000313" key="6">
    <source>
        <dbReference type="Proteomes" id="UP001152320"/>
    </source>
</evidence>
<dbReference type="GO" id="GO:0005737">
    <property type="term" value="C:cytoplasm"/>
    <property type="evidence" value="ECO:0007669"/>
    <property type="project" value="UniProtKB-SubCell"/>
</dbReference>
<dbReference type="Pfam" id="PF21896">
    <property type="entry name" value="Talin_IBS2B"/>
    <property type="match status" value="2"/>
</dbReference>
<organism evidence="5 6">
    <name type="scientific">Holothuria leucospilota</name>
    <name type="common">Black long sea cucumber</name>
    <name type="synonym">Mertensiothuria leucospilota</name>
    <dbReference type="NCBI Taxonomy" id="206669"/>
    <lineage>
        <taxon>Eukaryota</taxon>
        <taxon>Metazoa</taxon>
        <taxon>Echinodermata</taxon>
        <taxon>Eleutherozoa</taxon>
        <taxon>Echinozoa</taxon>
        <taxon>Holothuroidea</taxon>
        <taxon>Aspidochirotacea</taxon>
        <taxon>Aspidochirotida</taxon>
        <taxon>Holothuriidae</taxon>
        <taxon>Holothuria</taxon>
    </lineage>
</organism>
<keyword evidence="3" id="KW-0175">Coiled coil</keyword>
<dbReference type="GO" id="GO:0030036">
    <property type="term" value="P:actin cytoskeleton organization"/>
    <property type="evidence" value="ECO:0007669"/>
    <property type="project" value="TreeGrafter"/>
</dbReference>